<feature type="region of interest" description="Disordered" evidence="1">
    <location>
        <begin position="1"/>
        <end position="32"/>
    </location>
</feature>
<accession>A0A919YHI9</accession>
<reference evidence="2 3" key="1">
    <citation type="submission" date="2021-03" db="EMBL/GenBank/DDBJ databases">
        <title>Antimicrobial resistance genes in bacteria isolated from Japanese honey, and their potential for conferring macrolide and lincosamide resistance in the American foulbrood pathogen Paenibacillus larvae.</title>
        <authorList>
            <person name="Okamoto M."/>
            <person name="Kumagai M."/>
            <person name="Kanamori H."/>
            <person name="Takamatsu D."/>
        </authorList>
    </citation>
    <scope>NUCLEOTIDE SEQUENCE [LARGE SCALE GENOMIC DNA]</scope>
    <source>
        <strain evidence="2 3">J34TS1</strain>
    </source>
</reference>
<dbReference type="AlphaFoldDB" id="A0A919YHI9"/>
<evidence type="ECO:0000256" key="1">
    <source>
        <dbReference type="SAM" id="MobiDB-lite"/>
    </source>
</evidence>
<dbReference type="EMBL" id="BORT01000039">
    <property type="protein sequence ID" value="GIO50854.1"/>
    <property type="molecule type" value="Genomic_DNA"/>
</dbReference>
<comment type="caution">
    <text evidence="2">The sequence shown here is derived from an EMBL/GenBank/DDBJ whole genome shotgun (WGS) entry which is preliminary data.</text>
</comment>
<name>A0A919YHI9_9BACL</name>
<evidence type="ECO:0000313" key="2">
    <source>
        <dbReference type="EMBL" id="GIO50854.1"/>
    </source>
</evidence>
<gene>
    <name evidence="2" type="ORF">J34TS1_56190</name>
</gene>
<proteinExistence type="predicted"/>
<dbReference type="Proteomes" id="UP000682811">
    <property type="component" value="Unassembled WGS sequence"/>
</dbReference>
<organism evidence="2 3">
    <name type="scientific">Paenibacillus azoreducens</name>
    <dbReference type="NCBI Taxonomy" id="116718"/>
    <lineage>
        <taxon>Bacteria</taxon>
        <taxon>Bacillati</taxon>
        <taxon>Bacillota</taxon>
        <taxon>Bacilli</taxon>
        <taxon>Bacillales</taxon>
        <taxon>Paenibacillaceae</taxon>
        <taxon>Paenibacillus</taxon>
    </lineage>
</organism>
<sequence length="68" mass="7572">MPLAETNDENNSDGFQELEFDDQKRPSDNGTNRIAIWRASGNAGDFEEITAGKPSGMPDGFFFIYSHD</sequence>
<feature type="compositionally biased region" description="Acidic residues" evidence="1">
    <location>
        <begin position="1"/>
        <end position="20"/>
    </location>
</feature>
<evidence type="ECO:0000313" key="3">
    <source>
        <dbReference type="Proteomes" id="UP000682811"/>
    </source>
</evidence>
<keyword evidence="3" id="KW-1185">Reference proteome</keyword>
<protein>
    <submittedName>
        <fullName evidence="2">Uncharacterized protein</fullName>
    </submittedName>
</protein>